<keyword evidence="5 16" id="KW-0378">Hydrolase</keyword>
<evidence type="ECO:0000256" key="16">
    <source>
        <dbReference type="RuleBase" id="RU361153"/>
    </source>
</evidence>
<comment type="catalytic activity">
    <reaction evidence="12">
        <text>Successive hydrolysis of beta-D-glucose units from the non-reducing ends of (1-&gt;3)-beta-D-glucans, releasing alpha-glucose.</text>
        <dbReference type="EC" id="3.2.1.58"/>
    </reaction>
</comment>
<evidence type="ECO:0000256" key="12">
    <source>
        <dbReference type="ARBA" id="ARBA00036824"/>
    </source>
</evidence>
<comment type="similarity">
    <text evidence="2 16">Belongs to the glycosyl hydrolase 5 (cellulase A) family.</text>
</comment>
<dbReference type="GO" id="GO:0009986">
    <property type="term" value="C:cell surface"/>
    <property type="evidence" value="ECO:0007669"/>
    <property type="project" value="TreeGrafter"/>
</dbReference>
<keyword evidence="11" id="KW-0961">Cell wall biogenesis/degradation</keyword>
<evidence type="ECO:0000256" key="1">
    <source>
        <dbReference type="ARBA" id="ARBA00004401"/>
    </source>
</evidence>
<dbReference type="AlphaFoldDB" id="A0A086TLB3"/>
<dbReference type="InterPro" id="IPR050386">
    <property type="entry name" value="Glycosyl_hydrolase_5"/>
</dbReference>
<evidence type="ECO:0000256" key="14">
    <source>
        <dbReference type="ARBA" id="ARBA00038929"/>
    </source>
</evidence>
<dbReference type="EMBL" id="KN042430">
    <property type="protein sequence ID" value="KFH62740.1"/>
    <property type="molecule type" value="Genomic_DNA"/>
</dbReference>
<dbReference type="GO" id="GO:0071555">
    <property type="term" value="P:cell wall organization"/>
    <property type="evidence" value="ECO:0007669"/>
    <property type="project" value="UniProtKB-KW"/>
</dbReference>
<evidence type="ECO:0000256" key="13">
    <source>
        <dbReference type="ARBA" id="ARBA00037126"/>
    </source>
</evidence>
<feature type="region of interest" description="Disordered" evidence="17">
    <location>
        <begin position="41"/>
        <end position="70"/>
    </location>
</feature>
<dbReference type="GO" id="GO:0005576">
    <property type="term" value="C:extracellular region"/>
    <property type="evidence" value="ECO:0007669"/>
    <property type="project" value="TreeGrafter"/>
</dbReference>
<protein>
    <recommendedName>
        <fullName evidence="14">glucan 1,3-beta-glucosidase</fullName>
        <ecNumber evidence="14">3.2.1.58</ecNumber>
    </recommendedName>
    <alternativeName>
        <fullName evidence="15">Exo-1,3-beta-glucanase D</fullName>
    </alternativeName>
</protein>
<dbReference type="FunFam" id="3.20.20.80:FF:000033">
    <property type="entry name" value="Glucan 1,3-beta-glucosidase A"/>
    <property type="match status" value="1"/>
</dbReference>
<feature type="region of interest" description="Disordered" evidence="17">
    <location>
        <begin position="484"/>
        <end position="545"/>
    </location>
</feature>
<evidence type="ECO:0000313" key="21">
    <source>
        <dbReference type="Proteomes" id="UP000243308"/>
    </source>
</evidence>
<dbReference type="GO" id="GO:0004338">
    <property type="term" value="F:glucan exo-1,3-beta-glucosidase activity"/>
    <property type="evidence" value="ECO:0007669"/>
    <property type="project" value="UniProtKB-EC"/>
</dbReference>
<dbReference type="GO" id="GO:0009251">
    <property type="term" value="P:glucan catabolic process"/>
    <property type="evidence" value="ECO:0007669"/>
    <property type="project" value="TreeGrafter"/>
</dbReference>
<evidence type="ECO:0000256" key="8">
    <source>
        <dbReference type="ARBA" id="ARBA00023136"/>
    </source>
</evidence>
<evidence type="ECO:0000259" key="19">
    <source>
        <dbReference type="Pfam" id="PF00150"/>
    </source>
</evidence>
<proteinExistence type="inferred from homology"/>
<feature type="compositionally biased region" description="Polar residues" evidence="17">
    <location>
        <begin position="484"/>
        <end position="506"/>
    </location>
</feature>
<comment type="subcellular location">
    <subcellularLocation>
        <location evidence="1">Cell membrane</location>
        <topology evidence="1">Single-pass type II membrane protein</topology>
    </subcellularLocation>
</comment>
<dbReference type="PANTHER" id="PTHR31297">
    <property type="entry name" value="GLUCAN ENDO-1,6-BETA-GLUCOSIDASE B"/>
    <property type="match status" value="1"/>
</dbReference>
<organism evidence="20 21">
    <name type="scientific">Podila verticillata NRRL 6337</name>
    <dbReference type="NCBI Taxonomy" id="1069443"/>
    <lineage>
        <taxon>Eukaryota</taxon>
        <taxon>Fungi</taxon>
        <taxon>Fungi incertae sedis</taxon>
        <taxon>Mucoromycota</taxon>
        <taxon>Mortierellomycotina</taxon>
        <taxon>Mortierellomycetes</taxon>
        <taxon>Mortierellales</taxon>
        <taxon>Mortierellaceae</taxon>
        <taxon>Podila</taxon>
    </lineage>
</organism>
<accession>A0A086TLB3</accession>
<evidence type="ECO:0000256" key="18">
    <source>
        <dbReference type="SAM" id="Phobius"/>
    </source>
</evidence>
<keyword evidence="3" id="KW-1003">Cell membrane</keyword>
<feature type="domain" description="Glycoside hydrolase family 5" evidence="19">
    <location>
        <begin position="147"/>
        <end position="377"/>
    </location>
</feature>
<evidence type="ECO:0000256" key="11">
    <source>
        <dbReference type="ARBA" id="ARBA00023316"/>
    </source>
</evidence>
<reference evidence="20 21" key="1">
    <citation type="submission" date="2011-02" db="EMBL/GenBank/DDBJ databases">
        <title>The Genome Sequence of Mortierella verticillata NRRL 6337.</title>
        <authorList>
            <consortium name="The Broad Institute Genome Sequencing Platform"/>
            <person name="Russ C."/>
            <person name="Cuomo C."/>
            <person name="Burger G."/>
            <person name="Gray M.W."/>
            <person name="Holland P.W.H."/>
            <person name="King N."/>
            <person name="Lang F.B.F."/>
            <person name="Roger A.J."/>
            <person name="Ruiz-Trillo I."/>
            <person name="Young S.K."/>
            <person name="Zeng Q."/>
            <person name="Gargeya S."/>
            <person name="Alvarado L."/>
            <person name="Berlin A."/>
            <person name="Chapman S.B."/>
            <person name="Chen Z."/>
            <person name="Freedman E."/>
            <person name="Gellesch M."/>
            <person name="Goldberg J."/>
            <person name="Griggs A."/>
            <person name="Gujja S."/>
            <person name="Heilman E."/>
            <person name="Heiman D."/>
            <person name="Howarth C."/>
            <person name="Mehta T."/>
            <person name="Neiman D."/>
            <person name="Pearson M."/>
            <person name="Roberts A."/>
            <person name="Saif S."/>
            <person name="Shea T."/>
            <person name="Shenoy N."/>
            <person name="Sisk P."/>
            <person name="Stolte C."/>
            <person name="Sykes S."/>
            <person name="White J."/>
            <person name="Yandava C."/>
            <person name="Haas B."/>
            <person name="Nusbaum C."/>
            <person name="Birren B."/>
        </authorList>
    </citation>
    <scope>NUCLEOTIDE SEQUENCE [LARGE SCALE GENOMIC DNA]</scope>
    <source>
        <strain evidence="20 21">NRRL 6337</strain>
    </source>
</reference>
<evidence type="ECO:0000313" key="20">
    <source>
        <dbReference type="EMBL" id="KFH62740.1"/>
    </source>
</evidence>
<evidence type="ECO:0000256" key="2">
    <source>
        <dbReference type="ARBA" id="ARBA00005641"/>
    </source>
</evidence>
<keyword evidence="10 16" id="KW-0326">Glycosidase</keyword>
<dbReference type="SUPFAM" id="SSF51445">
    <property type="entry name" value="(Trans)glycosidases"/>
    <property type="match status" value="1"/>
</dbReference>
<sequence length="545" mass="59653">MGYDDRSCVRRHKWKLIILTVLLIVVAVAVPLAVIKPWDKNKDEVTTPPPAPEPMKPNQTIAPSTDDSAKPNAYTPALNVAFDYTTTSKTKIRGVNLGGWLVLEPFITPSLFNPYIANGVIDEYTLCKHLGPEAAKALLEKHYASWVTEDTFKRIRDLGLNHVRIPIGFWALGGLKPDEPYVPNLAWTYLLQGIEWARKYGIRVMVELHAAPGSQNGWNHSGRSGAINWINGTDGAANAQRTIPYLTNMATFFSTPAYAHVSPIMGLLNEPAAFILGGDKVKTWYTQAFNAVRAATGQGKGPWAVIHDGMIGLSSWADFMPKSDRMMLDAHLYIMFDDNLMRMNTTTQLKFACETWGSDITTSAAEFGPTMVGEFSVAVNDCATYLNGIGSGNRWEGTWNGAPPKMPGANCANENNVATYTPEYKLFLKNFFLAQIEAYEQGSGWTYWNFKTETNPLWSYFDGVDGGWLPQDANNRGPSFCASNGYSFNKPQPQPEPSATTISAVPTSTTVGTTSTGITISTKPATTTATTTTATSKPVPTDDTP</sequence>
<evidence type="ECO:0000256" key="6">
    <source>
        <dbReference type="ARBA" id="ARBA00022968"/>
    </source>
</evidence>
<dbReference type="PANTHER" id="PTHR31297:SF34">
    <property type="entry name" value="GLUCAN 1,3-BETA-GLUCOSIDASE 2"/>
    <property type="match status" value="1"/>
</dbReference>
<feature type="transmembrane region" description="Helical" evidence="18">
    <location>
        <begin position="16"/>
        <end position="35"/>
    </location>
</feature>
<feature type="compositionally biased region" description="Low complexity" evidence="17">
    <location>
        <begin position="507"/>
        <end position="538"/>
    </location>
</feature>
<dbReference type="OrthoDB" id="62120at2759"/>
<evidence type="ECO:0000256" key="10">
    <source>
        <dbReference type="ARBA" id="ARBA00023295"/>
    </source>
</evidence>
<comment type="function">
    <text evidence="13">Glucosidase involved in the degradation of cellulosic biomass. Active on lichenan.</text>
</comment>
<dbReference type="Proteomes" id="UP000243308">
    <property type="component" value="Unassembled WGS sequence"/>
</dbReference>
<keyword evidence="6" id="KW-0735">Signal-anchor</keyword>
<keyword evidence="8 18" id="KW-0472">Membrane</keyword>
<evidence type="ECO:0000256" key="5">
    <source>
        <dbReference type="ARBA" id="ARBA00022801"/>
    </source>
</evidence>
<keyword evidence="4 18" id="KW-0812">Transmembrane</keyword>
<evidence type="ECO:0000256" key="17">
    <source>
        <dbReference type="SAM" id="MobiDB-lite"/>
    </source>
</evidence>
<evidence type="ECO:0000256" key="7">
    <source>
        <dbReference type="ARBA" id="ARBA00022989"/>
    </source>
</evidence>
<dbReference type="InterPro" id="IPR017853">
    <property type="entry name" value="GH"/>
</dbReference>
<dbReference type="Pfam" id="PF00150">
    <property type="entry name" value="Cellulase"/>
    <property type="match status" value="1"/>
</dbReference>
<gene>
    <name evidence="20" type="ORF">MVEG_11267</name>
</gene>
<evidence type="ECO:0000256" key="3">
    <source>
        <dbReference type="ARBA" id="ARBA00022475"/>
    </source>
</evidence>
<dbReference type="Gene3D" id="3.20.20.80">
    <property type="entry name" value="Glycosidases"/>
    <property type="match status" value="1"/>
</dbReference>
<evidence type="ECO:0000256" key="4">
    <source>
        <dbReference type="ARBA" id="ARBA00022692"/>
    </source>
</evidence>
<keyword evidence="9" id="KW-0325">Glycoprotein</keyword>
<evidence type="ECO:0000256" key="15">
    <source>
        <dbReference type="ARBA" id="ARBA00041260"/>
    </source>
</evidence>
<keyword evidence="7 18" id="KW-1133">Transmembrane helix</keyword>
<keyword evidence="21" id="KW-1185">Reference proteome</keyword>
<dbReference type="InterPro" id="IPR001547">
    <property type="entry name" value="Glyco_hydro_5"/>
</dbReference>
<name>A0A086TLB3_9FUNG</name>
<evidence type="ECO:0000256" key="9">
    <source>
        <dbReference type="ARBA" id="ARBA00023180"/>
    </source>
</evidence>
<dbReference type="EC" id="3.2.1.58" evidence="14"/>
<dbReference type="GO" id="GO:0005886">
    <property type="term" value="C:plasma membrane"/>
    <property type="evidence" value="ECO:0007669"/>
    <property type="project" value="UniProtKB-SubCell"/>
</dbReference>